<evidence type="ECO:0000256" key="4">
    <source>
        <dbReference type="ARBA" id="ARBA00022993"/>
    </source>
</evidence>
<evidence type="ECO:0000256" key="3">
    <source>
        <dbReference type="ARBA" id="ARBA00022840"/>
    </source>
</evidence>
<dbReference type="NCBIfam" id="TIGR00152">
    <property type="entry name" value="dephospho-CoA kinase"/>
    <property type="match status" value="1"/>
</dbReference>
<accession>V8FZT0</accession>
<dbReference type="UniPathway" id="UPA00241">
    <property type="reaction ID" value="UER00356"/>
</dbReference>
<protein>
    <recommendedName>
        <fullName evidence="5 6">Dephospho-CoA kinase</fullName>
        <ecNumber evidence="5 6">2.7.1.24</ecNumber>
    </recommendedName>
    <alternativeName>
        <fullName evidence="5">Dephosphocoenzyme A kinase</fullName>
    </alternativeName>
</protein>
<dbReference type="GO" id="GO:0015937">
    <property type="term" value="P:coenzyme A biosynthetic process"/>
    <property type="evidence" value="ECO:0007669"/>
    <property type="project" value="UniProtKB-UniRule"/>
</dbReference>
<dbReference type="EC" id="2.7.1.24" evidence="5 6"/>
<keyword evidence="8" id="KW-1185">Reference proteome</keyword>
<keyword evidence="5" id="KW-0808">Transferase</keyword>
<dbReference type="InterPro" id="IPR027417">
    <property type="entry name" value="P-loop_NTPase"/>
</dbReference>
<evidence type="ECO:0000256" key="1">
    <source>
        <dbReference type="ARBA" id="ARBA00009018"/>
    </source>
</evidence>
<comment type="similarity">
    <text evidence="1 5">Belongs to the CoaE family.</text>
</comment>
<dbReference type="EMBL" id="AYSV01000100">
    <property type="protein sequence ID" value="ETD68942.1"/>
    <property type="molecule type" value="Genomic_DNA"/>
</dbReference>
<gene>
    <name evidence="5" type="primary">coaE</name>
    <name evidence="7" type="ORF">V757_09710</name>
</gene>
<comment type="caution">
    <text evidence="7">The sequence shown here is derived from an EMBL/GenBank/DDBJ whole genome shotgun (WGS) entry which is preliminary data.</text>
</comment>
<dbReference type="HAMAP" id="MF_00376">
    <property type="entry name" value="Dephospho_CoA_kinase"/>
    <property type="match status" value="1"/>
</dbReference>
<dbReference type="GO" id="GO:0005524">
    <property type="term" value="F:ATP binding"/>
    <property type="evidence" value="ECO:0007669"/>
    <property type="project" value="UniProtKB-UniRule"/>
</dbReference>
<dbReference type="GO" id="GO:0004140">
    <property type="term" value="F:dephospho-CoA kinase activity"/>
    <property type="evidence" value="ECO:0007669"/>
    <property type="project" value="UniProtKB-UniRule"/>
</dbReference>
<dbReference type="Proteomes" id="UP000018766">
    <property type="component" value="Unassembled WGS sequence"/>
</dbReference>
<dbReference type="Gene3D" id="3.40.50.300">
    <property type="entry name" value="P-loop containing nucleotide triphosphate hydrolases"/>
    <property type="match status" value="1"/>
</dbReference>
<keyword evidence="4 5" id="KW-0173">Coenzyme A biosynthesis</keyword>
<proteinExistence type="inferred from homology"/>
<dbReference type="PANTHER" id="PTHR10695">
    <property type="entry name" value="DEPHOSPHO-COA KINASE-RELATED"/>
    <property type="match status" value="1"/>
</dbReference>
<dbReference type="InterPro" id="IPR001977">
    <property type="entry name" value="Depp_CoAkinase"/>
</dbReference>
<comment type="function">
    <text evidence="5">Catalyzes the phosphorylation of the 3'-hydroxyl group of dephosphocoenzyme A to form coenzyme A.</text>
</comment>
<dbReference type="GO" id="GO:0005737">
    <property type="term" value="C:cytoplasm"/>
    <property type="evidence" value="ECO:0007669"/>
    <property type="project" value="UniProtKB-SubCell"/>
</dbReference>
<dbReference type="PROSITE" id="PS51219">
    <property type="entry name" value="DPCK"/>
    <property type="match status" value="1"/>
</dbReference>
<sequence length="206" mass="23490">MSQTSLFIGLTGGIGSGKTTVSQYLAKQGIEVLDADQISRQLTAPNGLAMDQIREVFGDTVITPENALDRDAMRTLVFSNPEVKQRLEQIIHPLVQQEMISQALRLHHSPYIIFDIPLLIESINRYRPLLNRICVVDCETEVQIERVKKRNGLSEQTIRQILQTQASRETRLLYADDVIYNGKGISLDKLQEQAYNFHIQWLNMKP</sequence>
<dbReference type="SUPFAM" id="SSF52540">
    <property type="entry name" value="P-loop containing nucleoside triphosphate hydrolases"/>
    <property type="match status" value="1"/>
</dbReference>
<keyword evidence="3 5" id="KW-0067">ATP-binding</keyword>
<evidence type="ECO:0000256" key="2">
    <source>
        <dbReference type="ARBA" id="ARBA00022741"/>
    </source>
</evidence>
<reference evidence="7 8" key="1">
    <citation type="submission" date="2013-11" db="EMBL/GenBank/DDBJ databases">
        <title>Genomic analysis of Pelistega sp. HM-7.</title>
        <authorList>
            <person name="Kumbhare S.V."/>
            <person name="Shetty S.A."/>
            <person name="Sharma O."/>
            <person name="Dhotre D.P."/>
        </authorList>
    </citation>
    <scope>NUCLEOTIDE SEQUENCE [LARGE SCALE GENOMIC DNA]</scope>
    <source>
        <strain evidence="7 8">HM-7</strain>
    </source>
</reference>
<dbReference type="AlphaFoldDB" id="V8FZT0"/>
<comment type="subcellular location">
    <subcellularLocation>
        <location evidence="5">Cytoplasm</location>
    </subcellularLocation>
</comment>
<name>V8FZT0_9BURK</name>
<keyword evidence="2 5" id="KW-0547">Nucleotide-binding</keyword>
<dbReference type="OrthoDB" id="9812943at2"/>
<feature type="binding site" evidence="5">
    <location>
        <begin position="15"/>
        <end position="20"/>
    </location>
    <ligand>
        <name>ATP</name>
        <dbReference type="ChEBI" id="CHEBI:30616"/>
    </ligand>
</feature>
<comment type="pathway">
    <text evidence="5">Cofactor biosynthesis; coenzyme A biosynthesis; CoA from (R)-pantothenate: step 5/5.</text>
</comment>
<dbReference type="RefSeq" id="WP_023952140.1">
    <property type="nucleotide sequence ID" value="NZ_AYSV01000100.1"/>
</dbReference>
<dbReference type="Pfam" id="PF01121">
    <property type="entry name" value="CoaE"/>
    <property type="match status" value="1"/>
</dbReference>
<evidence type="ECO:0000256" key="6">
    <source>
        <dbReference type="NCBIfam" id="TIGR00152"/>
    </source>
</evidence>
<comment type="catalytic activity">
    <reaction evidence="5">
        <text>3'-dephospho-CoA + ATP = ADP + CoA + H(+)</text>
        <dbReference type="Rhea" id="RHEA:18245"/>
        <dbReference type="ChEBI" id="CHEBI:15378"/>
        <dbReference type="ChEBI" id="CHEBI:30616"/>
        <dbReference type="ChEBI" id="CHEBI:57287"/>
        <dbReference type="ChEBI" id="CHEBI:57328"/>
        <dbReference type="ChEBI" id="CHEBI:456216"/>
        <dbReference type="EC" id="2.7.1.24"/>
    </reaction>
</comment>
<dbReference type="PATRIC" id="fig|1414851.3.peg.2015"/>
<dbReference type="CDD" id="cd02022">
    <property type="entry name" value="DPCK"/>
    <property type="match status" value="1"/>
</dbReference>
<dbReference type="PANTHER" id="PTHR10695:SF46">
    <property type="entry name" value="BIFUNCTIONAL COENZYME A SYNTHASE-RELATED"/>
    <property type="match status" value="1"/>
</dbReference>
<organism evidence="7 8">
    <name type="scientific">Pelistega indica</name>
    <dbReference type="NCBI Taxonomy" id="1414851"/>
    <lineage>
        <taxon>Bacteria</taxon>
        <taxon>Pseudomonadati</taxon>
        <taxon>Pseudomonadota</taxon>
        <taxon>Betaproteobacteria</taxon>
        <taxon>Burkholderiales</taxon>
        <taxon>Alcaligenaceae</taxon>
        <taxon>Pelistega</taxon>
    </lineage>
</organism>
<keyword evidence="5 7" id="KW-0418">Kinase</keyword>
<evidence type="ECO:0000313" key="7">
    <source>
        <dbReference type="EMBL" id="ETD68942.1"/>
    </source>
</evidence>
<evidence type="ECO:0000313" key="8">
    <source>
        <dbReference type="Proteomes" id="UP000018766"/>
    </source>
</evidence>
<evidence type="ECO:0000256" key="5">
    <source>
        <dbReference type="HAMAP-Rule" id="MF_00376"/>
    </source>
</evidence>
<keyword evidence="5" id="KW-0963">Cytoplasm</keyword>